<dbReference type="InterPro" id="IPR002035">
    <property type="entry name" value="VWF_A"/>
</dbReference>
<evidence type="ECO:0000256" key="1">
    <source>
        <dbReference type="SAM" id="SignalP"/>
    </source>
</evidence>
<feature type="domain" description="C-type lectin" evidence="2">
    <location>
        <begin position="250"/>
        <end position="365"/>
    </location>
</feature>
<organism evidence="4 5">
    <name type="scientific">Mesorhabditis spiculigera</name>
    <dbReference type="NCBI Taxonomy" id="96644"/>
    <lineage>
        <taxon>Eukaryota</taxon>
        <taxon>Metazoa</taxon>
        <taxon>Ecdysozoa</taxon>
        <taxon>Nematoda</taxon>
        <taxon>Chromadorea</taxon>
        <taxon>Rhabditida</taxon>
        <taxon>Rhabditina</taxon>
        <taxon>Rhabditomorpha</taxon>
        <taxon>Rhabditoidea</taxon>
        <taxon>Rhabditidae</taxon>
        <taxon>Mesorhabditinae</taxon>
        <taxon>Mesorhabditis</taxon>
    </lineage>
</organism>
<dbReference type="SMART" id="SM00034">
    <property type="entry name" value="CLECT"/>
    <property type="match status" value="1"/>
</dbReference>
<dbReference type="PROSITE" id="PS50234">
    <property type="entry name" value="VWFA"/>
    <property type="match status" value="1"/>
</dbReference>
<dbReference type="AlphaFoldDB" id="A0AA36D4U5"/>
<dbReference type="SUPFAM" id="SSF53300">
    <property type="entry name" value="vWA-like"/>
    <property type="match status" value="1"/>
</dbReference>
<keyword evidence="1" id="KW-0732">Signal</keyword>
<dbReference type="Pfam" id="PF00092">
    <property type="entry name" value="VWA"/>
    <property type="match status" value="1"/>
</dbReference>
<dbReference type="PANTHER" id="PTHR31024">
    <property type="entry name" value="C-TYPE LECTIN"/>
    <property type="match status" value="1"/>
</dbReference>
<feature type="signal peptide" evidence="1">
    <location>
        <begin position="1"/>
        <end position="17"/>
    </location>
</feature>
<dbReference type="CDD" id="cd00037">
    <property type="entry name" value="CLECT"/>
    <property type="match status" value="1"/>
</dbReference>
<dbReference type="InterPro" id="IPR001304">
    <property type="entry name" value="C-type_lectin-like"/>
</dbReference>
<comment type="caution">
    <text evidence="4">The sequence shown here is derived from an EMBL/GenBank/DDBJ whole genome shotgun (WGS) entry which is preliminary data.</text>
</comment>
<evidence type="ECO:0008006" key="6">
    <source>
        <dbReference type="Google" id="ProtNLM"/>
    </source>
</evidence>
<dbReference type="InterPro" id="IPR016186">
    <property type="entry name" value="C-type_lectin-like/link_sf"/>
</dbReference>
<dbReference type="InterPro" id="IPR036465">
    <property type="entry name" value="vWFA_dom_sf"/>
</dbReference>
<dbReference type="InterPro" id="IPR016187">
    <property type="entry name" value="CTDL_fold"/>
</dbReference>
<keyword evidence="5" id="KW-1185">Reference proteome</keyword>
<dbReference type="Pfam" id="PF00059">
    <property type="entry name" value="Lectin_C"/>
    <property type="match status" value="1"/>
</dbReference>
<dbReference type="Gene3D" id="3.40.50.410">
    <property type="entry name" value="von Willebrand factor, type A domain"/>
    <property type="match status" value="1"/>
</dbReference>
<protein>
    <recommendedName>
        <fullName evidence="6">VWFA domain-containing protein</fullName>
    </recommendedName>
</protein>
<dbReference type="EMBL" id="CATQJA010002662">
    <property type="protein sequence ID" value="CAJ0581107.1"/>
    <property type="molecule type" value="Genomic_DNA"/>
</dbReference>
<proteinExistence type="predicted"/>
<dbReference type="SUPFAM" id="SSF56436">
    <property type="entry name" value="C-type lectin-like"/>
    <property type="match status" value="1"/>
</dbReference>
<feature type="chain" id="PRO_5041373007" description="VWFA domain-containing protein" evidence="1">
    <location>
        <begin position="18"/>
        <end position="376"/>
    </location>
</feature>
<accession>A0AA36D4U5</accession>
<reference evidence="4" key="1">
    <citation type="submission" date="2023-06" db="EMBL/GenBank/DDBJ databases">
        <authorList>
            <person name="Delattre M."/>
        </authorList>
    </citation>
    <scope>NUCLEOTIDE SEQUENCE</scope>
    <source>
        <strain evidence="4">AF72</strain>
    </source>
</reference>
<sequence length="376" mass="41137">MRLLFTAIAATTVAVIADTTTNRPWNYASTTPSNFVSPCACSNYSNIWLDVMLVIDSSTAMTSHGIEELTNYLETAFLRMSVGQTKGHFTRIGAVGYGDNATLLHPLTDFQSVDDLLSRFSPKMDGSGGSNIESAIRLAQVQFESGGHRANVKKVLVIAASHYEPGASEDPVQVAQQFREDGGVIITLEYVQTHGASVPVLKSLATPCYSLSNSNEDLRVNDLLNMFCNANCFCYTNWNPYATDPVCPFPDGGCYYPVTIPAAEVLAKRYCENHNGGMLVKIEDAAKGVFVNSLFNNKNEKTWIGLELSRSLFAYLWEDGSQVGSYQPFATHNMSIACVSQGQGTGFNSNWYPEDCYADYMYTCQATPCSADKLCP</sequence>
<dbReference type="PANTHER" id="PTHR31024:SF3">
    <property type="entry name" value="C-TYPE LECTIN-RELATED"/>
    <property type="match status" value="1"/>
</dbReference>
<evidence type="ECO:0000313" key="4">
    <source>
        <dbReference type="EMBL" id="CAJ0581107.1"/>
    </source>
</evidence>
<dbReference type="Proteomes" id="UP001177023">
    <property type="component" value="Unassembled WGS sequence"/>
</dbReference>
<feature type="non-terminal residue" evidence="4">
    <location>
        <position position="1"/>
    </location>
</feature>
<dbReference type="PROSITE" id="PS50041">
    <property type="entry name" value="C_TYPE_LECTIN_2"/>
    <property type="match status" value="1"/>
</dbReference>
<gene>
    <name evidence="4" type="ORF">MSPICULIGERA_LOCUS19274</name>
</gene>
<name>A0AA36D4U5_9BILA</name>
<evidence type="ECO:0000313" key="5">
    <source>
        <dbReference type="Proteomes" id="UP001177023"/>
    </source>
</evidence>
<evidence type="ECO:0000259" key="3">
    <source>
        <dbReference type="PROSITE" id="PS50234"/>
    </source>
</evidence>
<dbReference type="Gene3D" id="3.10.100.10">
    <property type="entry name" value="Mannose-Binding Protein A, subunit A"/>
    <property type="match status" value="1"/>
</dbReference>
<dbReference type="SMART" id="SM00327">
    <property type="entry name" value="VWA"/>
    <property type="match status" value="1"/>
</dbReference>
<evidence type="ECO:0000259" key="2">
    <source>
        <dbReference type="PROSITE" id="PS50041"/>
    </source>
</evidence>
<feature type="domain" description="VWFA" evidence="3">
    <location>
        <begin position="50"/>
        <end position="227"/>
    </location>
</feature>